<reference evidence="1 2" key="1">
    <citation type="journal article" date="2011" name="J. Bacteriol.">
        <title>Whole-genome shotgun sequencing of the sulfur-oxidizing chemoautotroph Tetrathiobacter kashmirensis.</title>
        <authorList>
            <person name="Ghosh W."/>
            <person name="George A."/>
            <person name="Agarwal A."/>
            <person name="Raj P."/>
            <person name="Alam M."/>
            <person name="Pyne P."/>
            <person name="Das Gupta S.K."/>
        </authorList>
    </citation>
    <scope>NUCLEOTIDE SEQUENCE [LARGE SCALE GENOMIC DNA]</scope>
    <source>
        <strain evidence="1 2">WT001</strain>
    </source>
</reference>
<dbReference type="RefSeq" id="WP_014751001.1">
    <property type="nucleotide sequence ID" value="NC_017964.1"/>
</dbReference>
<protein>
    <submittedName>
        <fullName evidence="1">Uncharacterized protein</fullName>
    </submittedName>
</protein>
<organism evidence="1 2">
    <name type="scientific">Advenella kashmirensis (strain DSM 17095 / LMG 22695 / WT001)</name>
    <name type="common">Tetrathiobacter kashmirensis</name>
    <dbReference type="NCBI Taxonomy" id="1036672"/>
    <lineage>
        <taxon>Bacteria</taxon>
        <taxon>Pseudomonadati</taxon>
        <taxon>Pseudomonadota</taxon>
        <taxon>Betaproteobacteria</taxon>
        <taxon>Burkholderiales</taxon>
        <taxon>Alcaligenaceae</taxon>
    </lineage>
</organism>
<dbReference type="EMBL" id="CP003555">
    <property type="protein sequence ID" value="AFK62910.1"/>
    <property type="molecule type" value="Genomic_DNA"/>
</dbReference>
<evidence type="ECO:0000313" key="2">
    <source>
        <dbReference type="Proteomes" id="UP000005267"/>
    </source>
</evidence>
<accession>I3UD22</accession>
<gene>
    <name evidence="1" type="ordered locus">TKWG_14160</name>
</gene>
<dbReference type="HOGENOM" id="CLU_1745783_0_0_4"/>
<dbReference type="KEGG" id="aka:TKWG_14160"/>
<evidence type="ECO:0000313" key="1">
    <source>
        <dbReference type="EMBL" id="AFK62910.1"/>
    </source>
</evidence>
<name>I3UD22_ADVKW</name>
<sequence>MTLPYENATSGGKALSDLNAILTKFGCTRFGTMTDIEKGELLVQFSYKGRDVSARASYRGYAAAWLKEHPYTVRTRITRQKHEEKALRQAEISVCSILRDWIKGQVMAIETGILTFEGAFLGQIMLGNGRTLLEAVQDQNLLPAPEAVK</sequence>
<reference evidence="2" key="2">
    <citation type="journal article" date="2013" name="PLoS ONE">
        <title>Genome implosion elicits host-confinement in Alcaligenaceae: evidence from the comparative genomics of Tetrathiobacter kashmirensis, a pathogen in the making.</title>
        <authorList>
            <person name="Ghosh W."/>
            <person name="Alam M."/>
            <person name="Roy C."/>
            <person name="Pyne P."/>
            <person name="George A."/>
            <person name="Chakraborty R."/>
            <person name="Majumder S."/>
            <person name="Agarwal A."/>
            <person name="Chakraborty S."/>
            <person name="Majumdar S."/>
            <person name="Gupta S.K."/>
        </authorList>
    </citation>
    <scope>NUCLEOTIDE SEQUENCE [LARGE SCALE GENOMIC DNA]</scope>
    <source>
        <strain evidence="2">WT001</strain>
    </source>
</reference>
<dbReference type="Proteomes" id="UP000005267">
    <property type="component" value="Chromosome"/>
</dbReference>
<proteinExistence type="predicted"/>
<dbReference type="STRING" id="1036672.TKWG_14160"/>
<keyword evidence="2" id="KW-1185">Reference proteome</keyword>
<dbReference type="OrthoDB" id="8687169at2"/>
<dbReference type="AlphaFoldDB" id="I3UD22"/>